<sequence>MTPKTETLDAICVLITGDDEAKFDQIDVPEQRVEVIRLAVAAERNELLDAIDTSLSHVGRWFELSRLYEP</sequence>
<proteinExistence type="predicted"/>
<dbReference type="GeneID" id="79585615"/>
<accession>A0A6M3TA09</accession>
<dbReference type="EMBL" id="MN734439">
    <property type="protein sequence ID" value="QJD54543.1"/>
    <property type="molecule type" value="Genomic_DNA"/>
</dbReference>
<keyword evidence="2" id="KW-1185">Reference proteome</keyword>
<dbReference type="RefSeq" id="YP_010738249.1">
    <property type="nucleotide sequence ID" value="NC_073024.1"/>
</dbReference>
<organism evidence="1 2">
    <name type="scientific">Sphingomonas phage Kharn</name>
    <dbReference type="NCBI Taxonomy" id="2686312"/>
    <lineage>
        <taxon>Viruses</taxon>
        <taxon>Duplodnaviria</taxon>
        <taxon>Heunggongvirae</taxon>
        <taxon>Uroviricota</taxon>
        <taxon>Caudoviricetes</taxon>
        <taxon>Johnpaulvirinae</taxon>
        <taxon>Kharnvirus</taxon>
        <taxon>Kharnvirus kharn</taxon>
    </lineage>
</organism>
<evidence type="ECO:0000313" key="2">
    <source>
        <dbReference type="Proteomes" id="UP000501971"/>
    </source>
</evidence>
<protein>
    <submittedName>
        <fullName evidence="1">Uncharacterized protein</fullName>
    </submittedName>
</protein>
<evidence type="ECO:0000313" key="1">
    <source>
        <dbReference type="EMBL" id="QJD54543.1"/>
    </source>
</evidence>
<name>A0A6M3TA09_9CAUD</name>
<dbReference type="Proteomes" id="UP000501971">
    <property type="component" value="Segment"/>
</dbReference>
<dbReference type="KEGG" id="vg:79585615"/>
<reference evidence="1 2" key="1">
    <citation type="submission" date="2019-11" db="EMBL/GenBank/DDBJ databases">
        <authorList>
            <person name="Hylling O."/>
            <person name="Hansen L.H."/>
            <person name="Johansen A."/>
        </authorList>
    </citation>
    <scope>NUCLEOTIDE SEQUENCE [LARGE SCALE GENOMIC DNA]</scope>
</reference>